<dbReference type="Proteomes" id="UP000266895">
    <property type="component" value="Chromosome"/>
</dbReference>
<sequence>MRITYSTTPAHEAELRAHVEDYDAYPPVRSLLIDYEPVARHPDRLALAAYLAFGRFASGRLEVPGWVSPALAAAIRTDSWGLVEDVGPVEYHPKGLPEGVTSARLSTALPHRAGDEAVIAVLPSDRWNGCLRSQRSLLVGANSHMLAGDPAGVRAHLAVAVLVAEDMAVDSIAVSASQAGEDQLGALAALLQPARLGLEVVDGPAEG</sequence>
<keyword evidence="2" id="KW-1185">Reference proteome</keyword>
<proteinExistence type="predicted"/>
<dbReference type="EMBL" id="LR134350">
    <property type="protein sequence ID" value="VEG30136.1"/>
    <property type="molecule type" value="Genomic_DNA"/>
</dbReference>
<evidence type="ECO:0000313" key="1">
    <source>
        <dbReference type="EMBL" id="VEG30136.1"/>
    </source>
</evidence>
<protein>
    <submittedName>
        <fullName evidence="1">Uncharacterized protein</fullName>
    </submittedName>
</protein>
<dbReference type="KEGG" id="ahw:NCTC11636_02615"/>
<name>A0A448HKB1_9ACTO</name>
<organism evidence="1 2">
    <name type="scientific">Actinomyces howellii</name>
    <dbReference type="NCBI Taxonomy" id="52771"/>
    <lineage>
        <taxon>Bacteria</taxon>
        <taxon>Bacillati</taxon>
        <taxon>Actinomycetota</taxon>
        <taxon>Actinomycetes</taxon>
        <taxon>Actinomycetales</taxon>
        <taxon>Actinomycetaceae</taxon>
        <taxon>Actinomyces</taxon>
    </lineage>
</organism>
<gene>
    <name evidence="1" type="ORF">NCTC11636_02615</name>
</gene>
<dbReference type="AlphaFoldDB" id="A0A448HKB1"/>
<reference evidence="1 2" key="1">
    <citation type="submission" date="2018-12" db="EMBL/GenBank/DDBJ databases">
        <authorList>
            <consortium name="Pathogen Informatics"/>
        </authorList>
    </citation>
    <scope>NUCLEOTIDE SEQUENCE [LARGE SCALE GENOMIC DNA]</scope>
    <source>
        <strain evidence="1 2">NCTC11636</strain>
    </source>
</reference>
<dbReference type="OrthoDB" id="4964594at2"/>
<dbReference type="RefSeq" id="WP_126383756.1">
    <property type="nucleotide sequence ID" value="NZ_LR134350.1"/>
</dbReference>
<accession>A0A448HKB1</accession>
<evidence type="ECO:0000313" key="2">
    <source>
        <dbReference type="Proteomes" id="UP000266895"/>
    </source>
</evidence>